<protein>
    <submittedName>
        <fullName evidence="2">Uncharacterized protein</fullName>
    </submittedName>
</protein>
<keyword evidence="1" id="KW-0812">Transmembrane</keyword>
<keyword evidence="1" id="KW-1133">Transmembrane helix</keyword>
<reference evidence="2" key="1">
    <citation type="submission" date="2020-01" db="EMBL/GenBank/DDBJ databases">
        <authorList>
            <person name="Meier V. D."/>
            <person name="Meier V D."/>
        </authorList>
    </citation>
    <scope>NUCLEOTIDE SEQUENCE</scope>
    <source>
        <strain evidence="2">HLG_WM_MAG_08</strain>
    </source>
</reference>
<accession>A0A6S6SYG1</accession>
<keyword evidence="1" id="KW-0472">Membrane</keyword>
<organism evidence="2">
    <name type="scientific">uncultured Thiotrichaceae bacterium</name>
    <dbReference type="NCBI Taxonomy" id="298394"/>
    <lineage>
        <taxon>Bacteria</taxon>
        <taxon>Pseudomonadati</taxon>
        <taxon>Pseudomonadota</taxon>
        <taxon>Gammaproteobacteria</taxon>
        <taxon>Thiotrichales</taxon>
        <taxon>Thiotrichaceae</taxon>
        <taxon>environmental samples</taxon>
    </lineage>
</organism>
<evidence type="ECO:0000256" key="1">
    <source>
        <dbReference type="SAM" id="Phobius"/>
    </source>
</evidence>
<dbReference type="AlphaFoldDB" id="A0A6S6SYG1"/>
<sequence>GHISRGLTPQSFLAIPGELKLLGTALIAQFQIIQPEKNLLPPPTAAAHQRTRRKRMATLLGLTTLTGALLAGGHNFYVRQSPKEPASLVQLSLPIQAKTTAVLLDNPRLNSLTPRNSSLDYLDEPNQQQLNNNKVPAEKKLALHNTSKSLRQPHIVQPVIAPKLDKIITQSKTKSNNLKKMKSNTLEKTNKAKEKKIVVASGPKKFQFAKAPTGMELPDSFCNLGNIGSCKPETAKIKATEQLLPASTHTLAESLEVKPVNKEVQLLMLPVETNGKITTPRLTANGLNSEQLKNKAYAALSSGALGEKPGSGCIFYIRLLKRIDPQNPHIRRLARGVTSAYHTQARQKMKQQQKRESKRLLWIAERVIKEFNLTQMNQTHDMLKKRHSE</sequence>
<name>A0A6S6SYG1_9GAMM</name>
<gene>
    <name evidence="2" type="ORF">HELGO_WM40981</name>
</gene>
<feature type="transmembrane region" description="Helical" evidence="1">
    <location>
        <begin position="57"/>
        <end position="77"/>
    </location>
</feature>
<dbReference type="EMBL" id="CACVAV010000220">
    <property type="protein sequence ID" value="CAA6813550.1"/>
    <property type="molecule type" value="Genomic_DNA"/>
</dbReference>
<evidence type="ECO:0000313" key="2">
    <source>
        <dbReference type="EMBL" id="CAA6813550.1"/>
    </source>
</evidence>
<proteinExistence type="predicted"/>
<feature type="non-terminal residue" evidence="2">
    <location>
        <position position="1"/>
    </location>
</feature>